<name>A0A401GRF0_9APHY</name>
<dbReference type="GeneID" id="38781719"/>
<dbReference type="InParanoid" id="A0A401GRF0"/>
<dbReference type="Proteomes" id="UP000287166">
    <property type="component" value="Unassembled WGS sequence"/>
</dbReference>
<proteinExistence type="predicted"/>
<gene>
    <name evidence="1" type="ORF">SCP_0607820</name>
</gene>
<organism evidence="1 2">
    <name type="scientific">Sparassis crispa</name>
    <dbReference type="NCBI Taxonomy" id="139825"/>
    <lineage>
        <taxon>Eukaryota</taxon>
        <taxon>Fungi</taxon>
        <taxon>Dikarya</taxon>
        <taxon>Basidiomycota</taxon>
        <taxon>Agaricomycotina</taxon>
        <taxon>Agaricomycetes</taxon>
        <taxon>Polyporales</taxon>
        <taxon>Sparassidaceae</taxon>
        <taxon>Sparassis</taxon>
    </lineage>
</organism>
<comment type="caution">
    <text evidence="1">The sequence shown here is derived from an EMBL/GenBank/DDBJ whole genome shotgun (WGS) entry which is preliminary data.</text>
</comment>
<dbReference type="InterPro" id="IPR036047">
    <property type="entry name" value="F-box-like_dom_sf"/>
</dbReference>
<accession>A0A401GRF0</accession>
<evidence type="ECO:0000313" key="2">
    <source>
        <dbReference type="Proteomes" id="UP000287166"/>
    </source>
</evidence>
<dbReference type="EMBL" id="BFAD01000006">
    <property type="protein sequence ID" value="GBE84802.1"/>
    <property type="molecule type" value="Genomic_DNA"/>
</dbReference>
<dbReference type="RefSeq" id="XP_027615715.1">
    <property type="nucleotide sequence ID" value="XM_027759914.1"/>
</dbReference>
<protein>
    <submittedName>
        <fullName evidence="1">Uncharacterized protein</fullName>
    </submittedName>
</protein>
<reference evidence="1 2" key="1">
    <citation type="journal article" date="2018" name="Sci. Rep.">
        <title>Genome sequence of the cauliflower mushroom Sparassis crispa (Hanabiratake) and its association with beneficial usage.</title>
        <authorList>
            <person name="Kiyama R."/>
            <person name="Furutani Y."/>
            <person name="Kawaguchi K."/>
            <person name="Nakanishi T."/>
        </authorList>
    </citation>
    <scope>NUCLEOTIDE SEQUENCE [LARGE SCALE GENOMIC DNA]</scope>
</reference>
<sequence>MSHTKNIHFLPPELYPHIAESLIDDRRSLRAFALTCRAWRAVGQGFLFRRISVTGERRFYELMWLLDAHPEAGVWIHELCVSTLFERPQNDWIYTIPVLLPTRLTALHTLTFSNVTDLMAYDEEKFFPNLSPAFPSIRTLNVMDCTLPLAAFIDYLSLLGNLDSLLIEGFRLPNTVTVRRDFTSQEHPWEGLVVPSSSCVARLRSFALCRSSTHACPTNNFVRWLGHASGLRSLSLDINRHQDLQNVGRLINAIGPSLENLGLGIYTQDYSFTEYINLSSCTSLRTFALRPSHFSPIPLLSQLVSPHLRKITLIDILERHIHPPLCALFRKSVFAAVEIFIVSTRCKEFSEPMMCMMAELSAHLIYSQNRLLLEH</sequence>
<evidence type="ECO:0000313" key="1">
    <source>
        <dbReference type="EMBL" id="GBE84802.1"/>
    </source>
</evidence>
<dbReference type="SUPFAM" id="SSF52047">
    <property type="entry name" value="RNI-like"/>
    <property type="match status" value="1"/>
</dbReference>
<dbReference type="SUPFAM" id="SSF81383">
    <property type="entry name" value="F-box domain"/>
    <property type="match status" value="1"/>
</dbReference>
<keyword evidence="2" id="KW-1185">Reference proteome</keyword>
<dbReference type="AlphaFoldDB" id="A0A401GRF0"/>
<dbReference type="OrthoDB" id="2159328at2759"/>